<evidence type="ECO:0000256" key="1">
    <source>
        <dbReference type="SAM" id="MobiDB-lite"/>
    </source>
</evidence>
<feature type="region of interest" description="Disordered" evidence="1">
    <location>
        <begin position="92"/>
        <end position="116"/>
    </location>
</feature>
<reference evidence="2" key="1">
    <citation type="submission" date="2018-11" db="EMBL/GenBank/DDBJ databases">
        <authorList>
            <consortium name="Pathogen Informatics"/>
        </authorList>
    </citation>
    <scope>NUCLEOTIDE SEQUENCE</scope>
</reference>
<dbReference type="AlphaFoldDB" id="A0A3S5AZF2"/>
<dbReference type="Proteomes" id="UP000784294">
    <property type="component" value="Unassembled WGS sequence"/>
</dbReference>
<gene>
    <name evidence="2" type="ORF">PXEA_LOCUS22637</name>
</gene>
<dbReference type="EMBL" id="CAAALY010101112">
    <property type="protein sequence ID" value="VEL29197.1"/>
    <property type="molecule type" value="Genomic_DNA"/>
</dbReference>
<sequence length="155" mass="15693">MVDDCPSVEAIGFRPAGKAPFEGTQLDGQVGLCVGPITEPDSASGLGPSPVSDEGHLHCPSGQPLFPTAYADSVSSSCPSVGSAIPTPLPCWPTAGSLPEDEATGRPDCPAGGTPIGRTDASASILPWALVPHPSAQAAVRTRPPSPCFDLFFGE</sequence>
<evidence type="ECO:0000313" key="2">
    <source>
        <dbReference type="EMBL" id="VEL29197.1"/>
    </source>
</evidence>
<keyword evidence="3" id="KW-1185">Reference proteome</keyword>
<feature type="region of interest" description="Disordered" evidence="1">
    <location>
        <begin position="39"/>
        <end position="60"/>
    </location>
</feature>
<comment type="caution">
    <text evidence="2">The sequence shown here is derived from an EMBL/GenBank/DDBJ whole genome shotgun (WGS) entry which is preliminary data.</text>
</comment>
<name>A0A3S5AZF2_9PLAT</name>
<protein>
    <submittedName>
        <fullName evidence="2">Uncharacterized protein</fullName>
    </submittedName>
</protein>
<feature type="non-terminal residue" evidence="2">
    <location>
        <position position="155"/>
    </location>
</feature>
<proteinExistence type="predicted"/>
<organism evidence="2 3">
    <name type="scientific">Protopolystoma xenopodis</name>
    <dbReference type="NCBI Taxonomy" id="117903"/>
    <lineage>
        <taxon>Eukaryota</taxon>
        <taxon>Metazoa</taxon>
        <taxon>Spiralia</taxon>
        <taxon>Lophotrochozoa</taxon>
        <taxon>Platyhelminthes</taxon>
        <taxon>Monogenea</taxon>
        <taxon>Polyopisthocotylea</taxon>
        <taxon>Polystomatidea</taxon>
        <taxon>Polystomatidae</taxon>
        <taxon>Protopolystoma</taxon>
    </lineage>
</organism>
<accession>A0A3S5AZF2</accession>
<evidence type="ECO:0000313" key="3">
    <source>
        <dbReference type="Proteomes" id="UP000784294"/>
    </source>
</evidence>